<name>A0A426TU77_9CHLR</name>
<dbReference type="SMART" id="SM00567">
    <property type="entry name" value="EZ_HEAT"/>
    <property type="match status" value="10"/>
</dbReference>
<dbReference type="InterPro" id="IPR016024">
    <property type="entry name" value="ARM-type_fold"/>
</dbReference>
<dbReference type="SUPFAM" id="SSF48371">
    <property type="entry name" value="ARM repeat"/>
    <property type="match status" value="1"/>
</dbReference>
<dbReference type="Gene3D" id="1.25.10.10">
    <property type="entry name" value="Leucine-rich Repeat Variant"/>
    <property type="match status" value="2"/>
</dbReference>
<dbReference type="InterPro" id="IPR004155">
    <property type="entry name" value="PBS_lyase_HEAT"/>
</dbReference>
<organism evidence="1 2">
    <name type="scientific">Candidatus Viridilinea halotolerans</name>
    <dbReference type="NCBI Taxonomy" id="2491704"/>
    <lineage>
        <taxon>Bacteria</taxon>
        <taxon>Bacillati</taxon>
        <taxon>Chloroflexota</taxon>
        <taxon>Chloroflexia</taxon>
        <taxon>Chloroflexales</taxon>
        <taxon>Chloroflexineae</taxon>
        <taxon>Oscillochloridaceae</taxon>
        <taxon>Candidatus Viridilinea</taxon>
    </lineage>
</organism>
<evidence type="ECO:0000313" key="2">
    <source>
        <dbReference type="Proteomes" id="UP000280307"/>
    </source>
</evidence>
<dbReference type="Proteomes" id="UP000280307">
    <property type="component" value="Unassembled WGS sequence"/>
</dbReference>
<sequence length="1248" mass="133056">MLSFNNLPFLPRKRVAQRYRADLRAQLAQEPASQMLVRLLDLQLGLAPLPDAAALRAAQSSLALYGPPASGRTLLLVQTLVHWAQSNDDAPTLYVPLQEVDVVNLSPRAVLVALINQAGLPAEYANGHKPGVLLFDHWELLTPVRREIWRQFLLNTAAHWPALRFVVALPPDEHWAMLESIQMPTPVPAAGTALLAHLLPEHQFHWAEIVALPGFPPHPSLADLALLALTYPLGGMPASRAQLYAQAFALLQPLIEEQRLLAQHNSDETQQTRGSRSCWTGITIGRALLRHYRLARGFAGGQDLAALAELPLHEQVAVAPLTAALLDDPTPVLEALWAHGPDAVNLQALVVCSLEHPDRAPEYGLRLVEHLLDSAAAERALQLLEELGPILPALFAAASHYDEVRTLAALNALARRVPHARHLWLALLDLPQARDSLRWSLVDALAATPPELLQLQAVATDLDAAALVPRAYLAAVGSSATRALLAQQPLRRGVEHLLADRTAGERRSTVAALLLADPNLPADLRALAVVVVDSPPMVEAAASDAAPVVRQAAHAVLAQSDPETALAVLGRLLAQPAATVEQQCTTLDALASVAHQGASAMLIHATISNCMPLDVRLHALGHLANNSGGDALILRRLLVTTALPVALRAAVAHQLGRRGIAAALPELAQLLRGPAAPLLRRAAASALGDLARQPTLCDAAASALVAGLRRAATDPRLGETIIAALGQSGAPVAVEALATMLSPRIMPLLRQAWLRAIPELAQTPSGTWPHLNRAEYLQITLLDTLAEGQTLADPPSRIEELAERHAMRLASAAAAALAQLGQVPRLHAPILKELRQAVVQEERSEVVRPLLHALGQLSDAGEELAWLLDAPTASRNLRWFALETLGSDRRAGELLRERLALGSDDALLQAQMVAALVAYAEASDIALLRRLAREASGDQQVRLAAIQALARLGEREASAVLVVIAADEDAPAVLRMAAANALPPALAAEAEVTLRQALRGERMPPLLQTALQRALARAGDSTALGYLLRTLQSEEIAEALGCIEEIADLQDSNSAPLLVRLSQNPATPPNVRLAAVIALLHIEGGNHINLLYEYLDASSPPLRIQAYSALAAHRPHDPRLYAPLSDAQAPLALRLQLLAELAQHDANAPIVGQLVAASDESAQLRLAAAAVLRAANQPEAIVSLAAVLKPTSTAPPLLRRRCAAALGHLAQSAHPNQQVARSFLATQALAPDQNPAHRHWAAEFLVGA</sequence>
<dbReference type="PANTHER" id="PTHR12697:SF5">
    <property type="entry name" value="DEOXYHYPUSINE HYDROXYLASE"/>
    <property type="match status" value="1"/>
</dbReference>
<dbReference type="EMBL" id="RSAS01000708">
    <property type="protein sequence ID" value="RRR68596.1"/>
    <property type="molecule type" value="Genomic_DNA"/>
</dbReference>
<reference evidence="1 2" key="1">
    <citation type="submission" date="2018-12" db="EMBL/GenBank/DDBJ databases">
        <title>Genome Sequence of Candidatus Viridilinea halotolerans isolated from saline sulfide-rich spring.</title>
        <authorList>
            <person name="Grouzdev D.S."/>
            <person name="Burganskaya E.I."/>
            <person name="Krutkina M.S."/>
            <person name="Sukhacheva M.V."/>
            <person name="Gorlenko V.M."/>
        </authorList>
    </citation>
    <scope>NUCLEOTIDE SEQUENCE [LARGE SCALE GENOMIC DNA]</scope>
    <source>
        <strain evidence="1">Chok-6</strain>
    </source>
</reference>
<dbReference type="InterPro" id="IPR011989">
    <property type="entry name" value="ARM-like"/>
</dbReference>
<dbReference type="AlphaFoldDB" id="A0A426TU77"/>
<evidence type="ECO:0008006" key="3">
    <source>
        <dbReference type="Google" id="ProtNLM"/>
    </source>
</evidence>
<comment type="caution">
    <text evidence="1">The sequence shown here is derived from an EMBL/GenBank/DDBJ whole genome shotgun (WGS) entry which is preliminary data.</text>
</comment>
<accession>A0A426TU77</accession>
<dbReference type="PANTHER" id="PTHR12697">
    <property type="entry name" value="PBS LYASE HEAT-LIKE PROTEIN"/>
    <property type="match status" value="1"/>
</dbReference>
<protein>
    <recommendedName>
        <fullName evidence="3">HEAT repeat domain-containing protein</fullName>
    </recommendedName>
</protein>
<evidence type="ECO:0000313" key="1">
    <source>
        <dbReference type="EMBL" id="RRR68596.1"/>
    </source>
</evidence>
<proteinExistence type="predicted"/>
<gene>
    <name evidence="1" type="ORF">EI684_17445</name>
</gene>
<dbReference type="GO" id="GO:0019135">
    <property type="term" value="F:deoxyhypusine monooxygenase activity"/>
    <property type="evidence" value="ECO:0007669"/>
    <property type="project" value="TreeGrafter"/>
</dbReference>